<comment type="caution">
    <text evidence="2">The sequence shown here is derived from an EMBL/GenBank/DDBJ whole genome shotgun (WGS) entry which is preliminary data.</text>
</comment>
<feature type="transmembrane region" description="Helical" evidence="1">
    <location>
        <begin position="12"/>
        <end position="32"/>
    </location>
</feature>
<reference evidence="2 3" key="1">
    <citation type="submission" date="2017-11" db="EMBL/GenBank/DDBJ databases">
        <title>Genome sequence of Lysinibacillus sphaericus, a lignin-degrading bacteria isolated from municipal solid waste soil.</title>
        <authorList>
            <person name="Persinoti G.F."/>
            <person name="Paixao D.A."/>
            <person name="Bugg T.D."/>
            <person name="Squina F.M."/>
        </authorList>
    </citation>
    <scope>NUCLEOTIDE SEQUENCE [LARGE SCALE GENOMIC DNA]</scope>
    <source>
        <strain evidence="2 3">A1</strain>
    </source>
</reference>
<dbReference type="AlphaFoldDB" id="A0A2S5CZI7"/>
<dbReference type="Proteomes" id="UP000237319">
    <property type="component" value="Unassembled WGS sequence"/>
</dbReference>
<name>A0A2S5CZI7_LYSSH</name>
<proteinExistence type="predicted"/>
<accession>A0A2S5CZI7</accession>
<gene>
    <name evidence="2" type="ORF">LYSIN_00941</name>
</gene>
<sequence>MNTFLEILLGAFILFVYIQIMSFVFKVLVKYMKRKSTDFLAQRLPGWLMVMLSSGCIFYYTLPFYPYYIMQTIMYVAMGVCIVSLFLLLVVKNISISIYNKILIKIKKEYDSK</sequence>
<evidence type="ECO:0000256" key="1">
    <source>
        <dbReference type="SAM" id="Phobius"/>
    </source>
</evidence>
<feature type="transmembrane region" description="Helical" evidence="1">
    <location>
        <begin position="44"/>
        <end position="62"/>
    </location>
</feature>
<organism evidence="2 3">
    <name type="scientific">Lysinibacillus sphaericus</name>
    <name type="common">Bacillus sphaericus</name>
    <dbReference type="NCBI Taxonomy" id="1421"/>
    <lineage>
        <taxon>Bacteria</taxon>
        <taxon>Bacillati</taxon>
        <taxon>Bacillota</taxon>
        <taxon>Bacilli</taxon>
        <taxon>Bacillales</taxon>
        <taxon>Bacillaceae</taxon>
        <taxon>Lysinibacillus</taxon>
    </lineage>
</organism>
<keyword evidence="1" id="KW-0812">Transmembrane</keyword>
<evidence type="ECO:0000313" key="3">
    <source>
        <dbReference type="Proteomes" id="UP000237319"/>
    </source>
</evidence>
<keyword evidence="3" id="KW-1185">Reference proteome</keyword>
<keyword evidence="1" id="KW-0472">Membrane</keyword>
<keyword evidence="1" id="KW-1133">Transmembrane helix</keyword>
<dbReference type="EMBL" id="PGLV01000001">
    <property type="protein sequence ID" value="POZ56158.1"/>
    <property type="molecule type" value="Genomic_DNA"/>
</dbReference>
<feature type="transmembrane region" description="Helical" evidence="1">
    <location>
        <begin position="68"/>
        <end position="91"/>
    </location>
</feature>
<protein>
    <submittedName>
        <fullName evidence="2">Uncharacterized protein</fullName>
    </submittedName>
</protein>
<evidence type="ECO:0000313" key="2">
    <source>
        <dbReference type="EMBL" id="POZ56158.1"/>
    </source>
</evidence>